<reference evidence="1" key="1">
    <citation type="submission" date="2021-06" db="EMBL/GenBank/DDBJ databases">
        <authorList>
            <person name="Kallberg Y."/>
            <person name="Tangrot J."/>
            <person name="Rosling A."/>
        </authorList>
    </citation>
    <scope>NUCLEOTIDE SEQUENCE</scope>
    <source>
        <strain evidence="1">CL356</strain>
    </source>
</reference>
<protein>
    <submittedName>
        <fullName evidence="1">12366_t:CDS:1</fullName>
    </submittedName>
</protein>
<evidence type="ECO:0000313" key="1">
    <source>
        <dbReference type="EMBL" id="CAG8613513.1"/>
    </source>
</evidence>
<gene>
    <name evidence="1" type="ORF">ACOLOM_LOCUS7095</name>
</gene>
<comment type="caution">
    <text evidence="1">The sequence shown here is derived from an EMBL/GenBank/DDBJ whole genome shotgun (WGS) entry which is preliminary data.</text>
</comment>
<keyword evidence="2" id="KW-1185">Reference proteome</keyword>
<dbReference type="Proteomes" id="UP000789525">
    <property type="component" value="Unassembled WGS sequence"/>
</dbReference>
<sequence>EPISEFPIDLLIFHIIVPATFTLAKPKRLFRTLFENWWHITSHRLRLTSFMFGGERRYDEEGTHVRKTWRAVFLNLKAPLDGTGDENDEVVFVRDGVLVRAPGYDGVPVIPGKRMLIPVNEDGTLLNPEDAPIDDDLGYTIVYTPPNFKARIIGRGVRHLNIRLATTVFVIPVGGSALAAVILPALTAYVIISLFAIKNAATAAIIQRYVYPIFLAMVFGYRLQRQTTQLIQNWMQTVRDEEYLIGRRLHNIEPNEQENVSGSSRNASVGPVAE</sequence>
<feature type="non-terminal residue" evidence="1">
    <location>
        <position position="1"/>
    </location>
</feature>
<organism evidence="1 2">
    <name type="scientific">Acaulospora colombiana</name>
    <dbReference type="NCBI Taxonomy" id="27376"/>
    <lineage>
        <taxon>Eukaryota</taxon>
        <taxon>Fungi</taxon>
        <taxon>Fungi incertae sedis</taxon>
        <taxon>Mucoromycota</taxon>
        <taxon>Glomeromycotina</taxon>
        <taxon>Glomeromycetes</taxon>
        <taxon>Diversisporales</taxon>
        <taxon>Acaulosporaceae</taxon>
        <taxon>Acaulospora</taxon>
    </lineage>
</organism>
<accession>A0ACA9MV52</accession>
<name>A0ACA9MV52_9GLOM</name>
<proteinExistence type="predicted"/>
<dbReference type="EMBL" id="CAJVPT010015668">
    <property type="protein sequence ID" value="CAG8613513.1"/>
    <property type="molecule type" value="Genomic_DNA"/>
</dbReference>
<evidence type="ECO:0000313" key="2">
    <source>
        <dbReference type="Proteomes" id="UP000789525"/>
    </source>
</evidence>